<dbReference type="AlphaFoldDB" id="A0A0D2ZVG4"/>
<accession>A0A0D2ZVG4</accession>
<organism evidence="1 2">
    <name type="scientific">Brassica oleracea var. oleracea</name>
    <dbReference type="NCBI Taxonomy" id="109376"/>
    <lineage>
        <taxon>Eukaryota</taxon>
        <taxon>Viridiplantae</taxon>
        <taxon>Streptophyta</taxon>
        <taxon>Embryophyta</taxon>
        <taxon>Tracheophyta</taxon>
        <taxon>Spermatophyta</taxon>
        <taxon>Magnoliopsida</taxon>
        <taxon>eudicotyledons</taxon>
        <taxon>Gunneridae</taxon>
        <taxon>Pentapetalae</taxon>
        <taxon>rosids</taxon>
        <taxon>malvids</taxon>
        <taxon>Brassicales</taxon>
        <taxon>Brassicaceae</taxon>
        <taxon>Brassiceae</taxon>
        <taxon>Brassica</taxon>
    </lineage>
</organism>
<reference evidence="1" key="1">
    <citation type="journal article" date="2014" name="Genome Biol.">
        <title>Transcriptome and methylome profiling reveals relics of genome dominance in the mesopolyploid Brassica oleracea.</title>
        <authorList>
            <person name="Parkin I.A."/>
            <person name="Koh C."/>
            <person name="Tang H."/>
            <person name="Robinson S.J."/>
            <person name="Kagale S."/>
            <person name="Clarke W.E."/>
            <person name="Town C.D."/>
            <person name="Nixon J."/>
            <person name="Krishnakumar V."/>
            <person name="Bidwell S.L."/>
            <person name="Denoeud F."/>
            <person name="Belcram H."/>
            <person name="Links M.G."/>
            <person name="Just J."/>
            <person name="Clarke C."/>
            <person name="Bender T."/>
            <person name="Huebert T."/>
            <person name="Mason A.S."/>
            <person name="Pires J.C."/>
            <person name="Barker G."/>
            <person name="Moore J."/>
            <person name="Walley P.G."/>
            <person name="Manoli S."/>
            <person name="Batley J."/>
            <person name="Edwards D."/>
            <person name="Nelson M.N."/>
            <person name="Wang X."/>
            <person name="Paterson A.H."/>
            <person name="King G."/>
            <person name="Bancroft I."/>
            <person name="Chalhoub B."/>
            <person name="Sharpe A.G."/>
        </authorList>
    </citation>
    <scope>NUCLEOTIDE SEQUENCE [LARGE SCALE GENOMIC DNA]</scope>
    <source>
        <strain evidence="1">cv. TO1000</strain>
    </source>
</reference>
<sequence>MFKRGKRQRTSMRDAETGSITKYHIIATIVRGMKRQVSNIRSHVVGCTRVEQPCRSVTLHHSNIRSWIPVLHL</sequence>
<keyword evidence="2" id="KW-1185">Reference proteome</keyword>
<proteinExistence type="predicted"/>
<dbReference type="Gramene" id="Bo01690s020.1">
    <property type="protein sequence ID" value="Bo01690s020.1"/>
    <property type="gene ID" value="Bo01690s020"/>
</dbReference>
<protein>
    <submittedName>
        <fullName evidence="1">Uncharacterized protein</fullName>
    </submittedName>
</protein>
<dbReference type="Proteomes" id="UP000032141">
    <property type="component" value="Unassembled WGS sequence"/>
</dbReference>
<evidence type="ECO:0000313" key="1">
    <source>
        <dbReference type="EnsemblPlants" id="Bo01690s020.1"/>
    </source>
</evidence>
<dbReference type="HOGENOM" id="CLU_2708296_0_0_1"/>
<reference evidence="1" key="2">
    <citation type="submission" date="2015-06" db="UniProtKB">
        <authorList>
            <consortium name="EnsemblPlants"/>
        </authorList>
    </citation>
    <scope>IDENTIFICATION</scope>
</reference>
<dbReference type="EnsemblPlants" id="Bo01690s020.1">
    <property type="protein sequence ID" value="Bo01690s020.1"/>
    <property type="gene ID" value="Bo01690s020"/>
</dbReference>
<evidence type="ECO:0000313" key="2">
    <source>
        <dbReference type="Proteomes" id="UP000032141"/>
    </source>
</evidence>
<name>A0A0D2ZVG4_BRAOL</name>